<dbReference type="PROSITE" id="PS50975">
    <property type="entry name" value="ATP_GRASP"/>
    <property type="match status" value="1"/>
</dbReference>
<name>A0ABW6LM12_9ACTN</name>
<reference evidence="6 7" key="1">
    <citation type="submission" date="2024-10" db="EMBL/GenBank/DDBJ databases">
        <title>The Natural Products Discovery Center: Release of the First 8490 Sequenced Strains for Exploring Actinobacteria Biosynthetic Diversity.</title>
        <authorList>
            <person name="Kalkreuter E."/>
            <person name="Kautsar S.A."/>
            <person name="Yang D."/>
            <person name="Bader C.D."/>
            <person name="Teijaro C.N."/>
            <person name="Fluegel L."/>
            <person name="Davis C.M."/>
            <person name="Simpson J.R."/>
            <person name="Lauterbach L."/>
            <person name="Steele A.D."/>
            <person name="Gui C."/>
            <person name="Meng S."/>
            <person name="Li G."/>
            <person name="Viehrig K."/>
            <person name="Ye F."/>
            <person name="Su P."/>
            <person name="Kiefer A.F."/>
            <person name="Nichols A."/>
            <person name="Cepeda A.J."/>
            <person name="Yan W."/>
            <person name="Fan B."/>
            <person name="Jiang Y."/>
            <person name="Adhikari A."/>
            <person name="Zheng C.-J."/>
            <person name="Schuster L."/>
            <person name="Cowan T.M."/>
            <person name="Smanski M.J."/>
            <person name="Chevrette M.G."/>
            <person name="De Carvalho L.P.S."/>
            <person name="Shen B."/>
        </authorList>
    </citation>
    <scope>NUCLEOTIDE SEQUENCE [LARGE SCALE GENOMIC DNA]</scope>
    <source>
        <strain evidence="6 7">NPDC007066</strain>
    </source>
</reference>
<proteinExistence type="predicted"/>
<gene>
    <name evidence="6" type="ORF">ACFYM3_33570</name>
</gene>
<accession>A0ABW6LM12</accession>
<keyword evidence="2 4" id="KW-0547">Nucleotide-binding</keyword>
<evidence type="ECO:0000256" key="2">
    <source>
        <dbReference type="ARBA" id="ARBA00022741"/>
    </source>
</evidence>
<dbReference type="Gene3D" id="3.40.50.20">
    <property type="match status" value="1"/>
</dbReference>
<dbReference type="InterPro" id="IPR052032">
    <property type="entry name" value="ATP-dep_AA_Ligase"/>
</dbReference>
<sequence length="420" mass="45284">MSFDDRPVIIVGYTAGWRNVAEKHHPHATTVFVDTPAAVREKNLRAALSAADAPCELVVMEYEEEDAASRFHREYRNRPPAAVIPGIEYAVPFAARLAHLFDLPGAGAQAADRMRDKWLLRRAMAGSDVRNPVSREVFKPGDVHALMAEVGGPVVLKPANRQGSIGTRIVRRPDDVDEAWAECVVQEHAAMTAQSVTPVRMLAESHLRGPEFSVEALVRDGHTLFRNVTAKSLFPGDRPVELGHTVPANITAAMQARLCAATELVLKQVCFQTGFVHCEWIVVEGEPHLVECAGRMPGGSIVKLIELAWKVDITREYLAVMRGAAPSAALPEHPADGAASWFLSAPPGEVVQVDGVPKAVDSPGVVSVDLMVAVGSRVRAPRSGRDRVGCVVAADRTGTGARQRARDAAALIDISVRTVL</sequence>
<keyword evidence="7" id="KW-1185">Reference proteome</keyword>
<protein>
    <submittedName>
        <fullName evidence="6">ATP-grasp domain-containing protein</fullName>
    </submittedName>
</protein>
<dbReference type="InterPro" id="IPR011761">
    <property type="entry name" value="ATP-grasp"/>
</dbReference>
<evidence type="ECO:0000259" key="5">
    <source>
        <dbReference type="PROSITE" id="PS50975"/>
    </source>
</evidence>
<dbReference type="PANTHER" id="PTHR43585:SF2">
    <property type="entry name" value="ATP-GRASP ENZYME FSQD"/>
    <property type="match status" value="1"/>
</dbReference>
<evidence type="ECO:0000256" key="3">
    <source>
        <dbReference type="ARBA" id="ARBA00022840"/>
    </source>
</evidence>
<feature type="domain" description="ATP-grasp" evidence="5">
    <location>
        <begin position="121"/>
        <end position="322"/>
    </location>
</feature>
<dbReference type="SUPFAM" id="SSF56059">
    <property type="entry name" value="Glutathione synthetase ATP-binding domain-like"/>
    <property type="match status" value="1"/>
</dbReference>
<dbReference type="InterPro" id="IPR013815">
    <property type="entry name" value="ATP_grasp_subdomain_1"/>
</dbReference>
<evidence type="ECO:0000256" key="4">
    <source>
        <dbReference type="PROSITE-ProRule" id="PRU00409"/>
    </source>
</evidence>
<dbReference type="PANTHER" id="PTHR43585">
    <property type="entry name" value="FUMIPYRROLE BIOSYNTHESIS PROTEIN C"/>
    <property type="match status" value="1"/>
</dbReference>
<dbReference type="Proteomes" id="UP001601288">
    <property type="component" value="Unassembled WGS sequence"/>
</dbReference>
<evidence type="ECO:0000313" key="6">
    <source>
        <dbReference type="EMBL" id="MFE9229443.1"/>
    </source>
</evidence>
<comment type="caution">
    <text evidence="6">The sequence shown here is derived from an EMBL/GenBank/DDBJ whole genome shotgun (WGS) entry which is preliminary data.</text>
</comment>
<organism evidence="6 7">
    <name type="scientific">Streptomyces massasporeus</name>
    <dbReference type="NCBI Taxonomy" id="67324"/>
    <lineage>
        <taxon>Bacteria</taxon>
        <taxon>Bacillati</taxon>
        <taxon>Actinomycetota</taxon>
        <taxon>Actinomycetes</taxon>
        <taxon>Kitasatosporales</taxon>
        <taxon>Streptomycetaceae</taxon>
        <taxon>Streptomyces</taxon>
    </lineage>
</organism>
<dbReference type="Gene3D" id="3.30.470.20">
    <property type="entry name" value="ATP-grasp fold, B domain"/>
    <property type="match status" value="1"/>
</dbReference>
<keyword evidence="3 4" id="KW-0067">ATP-binding</keyword>
<dbReference type="Pfam" id="PF18603">
    <property type="entry name" value="LAL_C2"/>
    <property type="match status" value="1"/>
</dbReference>
<dbReference type="EMBL" id="JBIAFP010000025">
    <property type="protein sequence ID" value="MFE9229443.1"/>
    <property type="molecule type" value="Genomic_DNA"/>
</dbReference>
<dbReference type="InterPro" id="IPR040570">
    <property type="entry name" value="LAL_C2"/>
</dbReference>
<dbReference type="Gene3D" id="3.30.1490.20">
    <property type="entry name" value="ATP-grasp fold, A domain"/>
    <property type="match status" value="1"/>
</dbReference>
<evidence type="ECO:0000256" key="1">
    <source>
        <dbReference type="ARBA" id="ARBA00022598"/>
    </source>
</evidence>
<dbReference type="Pfam" id="PF13535">
    <property type="entry name" value="ATP-grasp_4"/>
    <property type="match status" value="1"/>
</dbReference>
<keyword evidence="1" id="KW-0436">Ligase</keyword>
<evidence type="ECO:0000313" key="7">
    <source>
        <dbReference type="Proteomes" id="UP001601288"/>
    </source>
</evidence>
<dbReference type="RefSeq" id="WP_358286175.1">
    <property type="nucleotide sequence ID" value="NZ_JBEYGJ010000025.1"/>
</dbReference>